<evidence type="ECO:0000256" key="1">
    <source>
        <dbReference type="ARBA" id="ARBA00004454"/>
    </source>
</evidence>
<keyword evidence="7 11" id="KW-0653">Protein transport</keyword>
<evidence type="ECO:0000256" key="2">
    <source>
        <dbReference type="ARBA" id="ARBA00004477"/>
    </source>
</evidence>
<evidence type="ECO:0000256" key="8">
    <source>
        <dbReference type="ARBA" id="ARBA00022989"/>
    </source>
</evidence>
<feature type="transmembrane region" description="Helical" evidence="14">
    <location>
        <begin position="185"/>
        <end position="204"/>
    </location>
</feature>
<comment type="subcellular location">
    <subcellularLocation>
        <location evidence="2">Endoplasmic reticulum membrane</location>
        <topology evidence="2">Multi-pass membrane protein</topology>
    </subcellularLocation>
    <subcellularLocation>
        <location evidence="11">Membrane</location>
        <topology evidence="11">Multi-pass membrane protein</topology>
    </subcellularLocation>
    <subcellularLocation>
        <location evidence="1">Plastid</location>
        <location evidence="1">Chloroplast thylakoid membrane</location>
        <topology evidence="1">Multi-pass membrane protein</topology>
    </subcellularLocation>
</comment>
<evidence type="ECO:0000256" key="11">
    <source>
        <dbReference type="RuleBase" id="RU003484"/>
    </source>
</evidence>
<dbReference type="Gene3D" id="1.10.3370.10">
    <property type="entry name" value="SecY subunit domain"/>
    <property type="match status" value="1"/>
</dbReference>
<feature type="transmembrane region" description="Helical" evidence="14">
    <location>
        <begin position="210"/>
        <end position="232"/>
    </location>
</feature>
<name>A0A5N6KW18_9ROSI</name>
<keyword evidence="6" id="KW-0256">Endoplasmic reticulum</keyword>
<feature type="transmembrane region" description="Helical" evidence="14">
    <location>
        <begin position="309"/>
        <end position="330"/>
    </location>
</feature>
<dbReference type="Pfam" id="PF00344">
    <property type="entry name" value="SecY"/>
    <property type="match status" value="1"/>
</dbReference>
<dbReference type="InterPro" id="IPR019561">
    <property type="entry name" value="Translocon_Sec61/SecY_plug_dom"/>
</dbReference>
<feature type="transmembrane region" description="Helical" evidence="14">
    <location>
        <begin position="350"/>
        <end position="376"/>
    </location>
</feature>
<dbReference type="EMBL" id="VIBQ01000014">
    <property type="protein sequence ID" value="KAB8349582.1"/>
    <property type="molecule type" value="Genomic_DNA"/>
</dbReference>
<evidence type="ECO:0000256" key="10">
    <source>
        <dbReference type="ARBA" id="ARBA00023136"/>
    </source>
</evidence>
<organism evidence="16 17">
    <name type="scientific">Carpinus fangiana</name>
    <dbReference type="NCBI Taxonomy" id="176857"/>
    <lineage>
        <taxon>Eukaryota</taxon>
        <taxon>Viridiplantae</taxon>
        <taxon>Streptophyta</taxon>
        <taxon>Embryophyta</taxon>
        <taxon>Tracheophyta</taxon>
        <taxon>Spermatophyta</taxon>
        <taxon>Magnoliopsida</taxon>
        <taxon>eudicotyledons</taxon>
        <taxon>Gunneridae</taxon>
        <taxon>Pentapetalae</taxon>
        <taxon>rosids</taxon>
        <taxon>fabids</taxon>
        <taxon>Fagales</taxon>
        <taxon>Betulaceae</taxon>
        <taxon>Carpinus</taxon>
    </lineage>
</organism>
<evidence type="ECO:0000259" key="15">
    <source>
        <dbReference type="Pfam" id="PF10559"/>
    </source>
</evidence>
<dbReference type="InterPro" id="IPR023201">
    <property type="entry name" value="SecY_dom_sf"/>
</dbReference>
<dbReference type="PANTHER" id="PTHR10906">
    <property type="entry name" value="SECY/SEC61-ALPHA FAMILY MEMBER"/>
    <property type="match status" value="1"/>
</dbReference>
<dbReference type="AlphaFoldDB" id="A0A5N6KW18"/>
<keyword evidence="4 11" id="KW-0813">Transport</keyword>
<keyword evidence="5 11" id="KW-0812">Transmembrane</keyword>
<dbReference type="PRINTS" id="PR00303">
    <property type="entry name" value="SECYTRNLCASE"/>
</dbReference>
<feature type="domain" description="Translocon Sec61/SecY plug" evidence="15">
    <location>
        <begin position="108"/>
        <end position="140"/>
    </location>
</feature>
<dbReference type="NCBIfam" id="TIGR00967">
    <property type="entry name" value="3a0501s007"/>
    <property type="match status" value="1"/>
</dbReference>
<feature type="transmembrane region" description="Helical" evidence="14">
    <location>
        <begin position="424"/>
        <end position="445"/>
    </location>
</feature>
<evidence type="ECO:0000256" key="6">
    <source>
        <dbReference type="ARBA" id="ARBA00022824"/>
    </source>
</evidence>
<gene>
    <name evidence="16" type="ORF">FH972_023606</name>
</gene>
<keyword evidence="10 14" id="KW-0472">Membrane</keyword>
<keyword evidence="17" id="KW-1185">Reference proteome</keyword>
<dbReference type="NCBIfam" id="NF006341">
    <property type="entry name" value="PRK08568.1-5"/>
    <property type="match status" value="1"/>
</dbReference>
<dbReference type="OrthoDB" id="420669at2759"/>
<dbReference type="PROSITE" id="PS00755">
    <property type="entry name" value="SECY_1"/>
    <property type="match status" value="1"/>
</dbReference>
<sequence length="570" mass="61969">MVPSSAARAGSAGGGQEDTLEGECTDGQDTSSPIPASILHPLAALAFARIDYLRRPFFNSRPSFTHSLCARDQDSIPAKAHVDRGTYPQLLLAPDSPADRTQVTLLMFLVMSQMPLYGIVSSDSSDPLYWLRMMLASNRGTLMELGITPIITSGMVFQLLAGTHLIDVNLDMKSDRELYQTAQKLLAIVLSFGQACVYVASGMYGQPADLGAGICVLLIVQLVVAGLVVILLDELLQKGYGLGSGISLFIATNICESIIWKAFSPTTINTGRGPEFEGAVIALVHLLITWPNKQLALREAFYRQNLPNIMNLLATFAVFAAVIYLQGFRVEIPVKSSRQRGMRGSFPVRLFYTSNMPIMLQSALSSNIFLVSQMLYSRFSENLLVKLIGVWEPREGSAQLYAASGIAYYMSPPLNFTEALLDPIHTAVYIAYMLIACAVFSKTWIEVSGSSPRDVAKQLKEQSLVMAGHREQSMYKELKRVIPTAAAFGGACIGALSVASDLLGALGSGTGILLAVTRYGRSQGYGARLSGWSFALTSLVWRIVGFDVVHTSTHSKVCHERHKADDVRTT</sequence>
<protein>
    <recommendedName>
        <fullName evidence="15">Translocon Sec61/SecY plug domain-containing protein</fullName>
    </recommendedName>
</protein>
<evidence type="ECO:0000256" key="5">
    <source>
        <dbReference type="ARBA" id="ARBA00022692"/>
    </source>
</evidence>
<keyword evidence="8 14" id="KW-1133">Transmembrane helix</keyword>
<dbReference type="GO" id="GO:0005789">
    <property type="term" value="C:endoplasmic reticulum membrane"/>
    <property type="evidence" value="ECO:0007669"/>
    <property type="project" value="UniProtKB-SubCell"/>
</dbReference>
<evidence type="ECO:0000256" key="12">
    <source>
        <dbReference type="RuleBase" id="RU004349"/>
    </source>
</evidence>
<evidence type="ECO:0000256" key="14">
    <source>
        <dbReference type="SAM" id="Phobius"/>
    </source>
</evidence>
<feature type="transmembrane region" description="Helical" evidence="14">
    <location>
        <begin position="140"/>
        <end position="165"/>
    </location>
</feature>
<dbReference type="InterPro" id="IPR002208">
    <property type="entry name" value="SecY/SEC61-alpha"/>
</dbReference>
<dbReference type="GO" id="GO:0015031">
    <property type="term" value="P:protein transport"/>
    <property type="evidence" value="ECO:0007669"/>
    <property type="project" value="UniProtKB-KW"/>
</dbReference>
<dbReference type="PROSITE" id="PS00756">
    <property type="entry name" value="SECY_2"/>
    <property type="match status" value="1"/>
</dbReference>
<dbReference type="SUPFAM" id="SSF103491">
    <property type="entry name" value="Preprotein translocase SecY subunit"/>
    <property type="match status" value="1"/>
</dbReference>
<dbReference type="FunFam" id="1.10.3370.10:FF:000002">
    <property type="entry name" value="Transport Sec61 subunit alpha isoform 2"/>
    <property type="match status" value="1"/>
</dbReference>
<feature type="transmembrane region" description="Helical" evidence="14">
    <location>
        <begin position="478"/>
        <end position="496"/>
    </location>
</feature>
<evidence type="ECO:0000256" key="4">
    <source>
        <dbReference type="ARBA" id="ARBA00022448"/>
    </source>
</evidence>
<accession>A0A5N6KW18</accession>
<reference evidence="16 17" key="1">
    <citation type="submission" date="2019-06" db="EMBL/GenBank/DDBJ databases">
        <title>A chromosomal-level reference genome of Carpinus fangiana (Coryloideae, Betulaceae).</title>
        <authorList>
            <person name="Yang X."/>
            <person name="Wang Z."/>
            <person name="Zhang L."/>
            <person name="Hao G."/>
            <person name="Liu J."/>
            <person name="Yang Y."/>
        </authorList>
    </citation>
    <scope>NUCLEOTIDE SEQUENCE [LARGE SCALE GENOMIC DNA]</scope>
    <source>
        <strain evidence="16">Cfa_2016G</strain>
        <tissue evidence="16">Leaf</tissue>
    </source>
</reference>
<comment type="similarity">
    <text evidence="3 12">Belongs to the SecY/SEC61-alpha family.</text>
</comment>
<proteinExistence type="inferred from homology"/>
<dbReference type="InterPro" id="IPR030659">
    <property type="entry name" value="SecY_CS"/>
</dbReference>
<feature type="transmembrane region" description="Helical" evidence="14">
    <location>
        <begin position="239"/>
        <end position="260"/>
    </location>
</feature>
<comment type="caution">
    <text evidence="16">The sequence shown here is derived from an EMBL/GenBank/DDBJ whole genome shotgun (WGS) entry which is preliminary data.</text>
</comment>
<dbReference type="GO" id="GO:0009535">
    <property type="term" value="C:chloroplast thylakoid membrane"/>
    <property type="evidence" value="ECO:0007669"/>
    <property type="project" value="UniProtKB-SubCell"/>
</dbReference>
<feature type="transmembrane region" description="Helical" evidence="14">
    <location>
        <begin position="103"/>
        <end position="120"/>
    </location>
</feature>
<evidence type="ECO:0000256" key="13">
    <source>
        <dbReference type="SAM" id="MobiDB-lite"/>
    </source>
</evidence>
<dbReference type="Pfam" id="PF10559">
    <property type="entry name" value="Plug_translocon"/>
    <property type="match status" value="1"/>
</dbReference>
<keyword evidence="9 11" id="KW-0811">Translocation</keyword>
<evidence type="ECO:0000313" key="17">
    <source>
        <dbReference type="Proteomes" id="UP000327013"/>
    </source>
</evidence>
<evidence type="ECO:0000256" key="3">
    <source>
        <dbReference type="ARBA" id="ARBA00005751"/>
    </source>
</evidence>
<feature type="compositionally biased region" description="Low complexity" evidence="13">
    <location>
        <begin position="1"/>
        <end position="10"/>
    </location>
</feature>
<evidence type="ECO:0000256" key="7">
    <source>
        <dbReference type="ARBA" id="ARBA00022927"/>
    </source>
</evidence>
<dbReference type="Proteomes" id="UP000327013">
    <property type="component" value="Unassembled WGS sequence"/>
</dbReference>
<evidence type="ECO:0000313" key="16">
    <source>
        <dbReference type="EMBL" id="KAB8349582.1"/>
    </source>
</evidence>
<feature type="region of interest" description="Disordered" evidence="13">
    <location>
        <begin position="1"/>
        <end position="32"/>
    </location>
</feature>
<evidence type="ECO:0000256" key="9">
    <source>
        <dbReference type="ARBA" id="ARBA00023010"/>
    </source>
</evidence>